<organism evidence="2 3">
    <name type="scientific">Pseudomonas syringae pv. cerasicola</name>
    <dbReference type="NCBI Taxonomy" id="264451"/>
    <lineage>
        <taxon>Bacteria</taxon>
        <taxon>Pseudomonadati</taxon>
        <taxon>Pseudomonadota</taxon>
        <taxon>Gammaproteobacteria</taxon>
        <taxon>Pseudomonadales</taxon>
        <taxon>Pseudomonadaceae</taxon>
        <taxon>Pseudomonas</taxon>
        <taxon>Pseudomonas syringae</taxon>
    </lineage>
</organism>
<feature type="region of interest" description="Disordered" evidence="1">
    <location>
        <begin position="60"/>
        <end position="80"/>
    </location>
</feature>
<evidence type="ECO:0000313" key="2">
    <source>
        <dbReference type="EMBL" id="KPW85934.1"/>
    </source>
</evidence>
<name>A0A0N8R266_PSESX</name>
<proteinExistence type="predicted"/>
<dbReference type="EMBL" id="LJQA01000748">
    <property type="protein sequence ID" value="KPW85934.1"/>
    <property type="molecule type" value="Genomic_DNA"/>
</dbReference>
<gene>
    <name evidence="2" type="ORF">ALO50_01064</name>
</gene>
<evidence type="ECO:0000256" key="1">
    <source>
        <dbReference type="SAM" id="MobiDB-lite"/>
    </source>
</evidence>
<comment type="caution">
    <text evidence="2">The sequence shown here is derived from an EMBL/GenBank/DDBJ whole genome shotgun (WGS) entry which is preliminary data.</text>
</comment>
<protein>
    <submittedName>
        <fullName evidence="2">Uncharacterized protein</fullName>
    </submittedName>
</protein>
<reference evidence="2 3" key="1">
    <citation type="submission" date="2015-09" db="EMBL/GenBank/DDBJ databases">
        <title>Genome announcement of multiple Pseudomonas syringae strains.</title>
        <authorList>
            <person name="Thakur S."/>
            <person name="Wang P.W."/>
            <person name="Gong Y."/>
            <person name="Weir B.S."/>
            <person name="Guttman D.S."/>
        </authorList>
    </citation>
    <scope>NUCLEOTIDE SEQUENCE [LARGE SCALE GENOMIC DNA]</scope>
    <source>
        <strain evidence="2 3">ICMP17524</strain>
    </source>
</reference>
<dbReference type="AlphaFoldDB" id="A0A0N8R266"/>
<sequence length="195" mass="21273">MPGNSFEWALCITMFKKGHTMNTRYARTRSSIPTASELITAVENFVAKGGIIAVIPDGEVAGASNPSSTDTAPTLPDGPEHAGKLEQLKYLAAKGAGFTALQYSLRMNKKDVRQLATENGVTIAVSQPMLTTRRDARHDTTDIDDVVAGHAMHYSALGYTAAEIAQVLDLSLRQVWNIGKAYRFEFRQQRDSDTP</sequence>
<dbReference type="Proteomes" id="UP000050356">
    <property type="component" value="Unassembled WGS sequence"/>
</dbReference>
<dbReference type="PATRIC" id="fig|264451.4.peg.1465"/>
<accession>A0A0N8R266</accession>
<evidence type="ECO:0000313" key="3">
    <source>
        <dbReference type="Proteomes" id="UP000050356"/>
    </source>
</evidence>